<evidence type="ECO:0000256" key="2">
    <source>
        <dbReference type="SAM" id="MobiDB-lite"/>
    </source>
</evidence>
<evidence type="ECO:0000256" key="1">
    <source>
        <dbReference type="SAM" id="Coils"/>
    </source>
</evidence>
<dbReference type="InterPro" id="IPR005162">
    <property type="entry name" value="Retrotrans_gag_dom"/>
</dbReference>
<comment type="caution">
    <text evidence="4">The sequence shown here is derived from an EMBL/GenBank/DDBJ whole genome shotgun (WGS) entry which is preliminary data.</text>
</comment>
<gene>
    <name evidence="4" type="ORF">INT45_001399</name>
</gene>
<dbReference type="PANTHER" id="PTHR23353:SF23">
    <property type="entry name" value="PROTEIN HAIRLESS"/>
    <property type="match status" value="1"/>
</dbReference>
<dbReference type="OrthoDB" id="2302860at2759"/>
<dbReference type="Pfam" id="PF03732">
    <property type="entry name" value="Retrotrans_gag"/>
    <property type="match status" value="1"/>
</dbReference>
<accession>A0A8H7RWJ3</accession>
<feature type="region of interest" description="Disordered" evidence="2">
    <location>
        <begin position="246"/>
        <end position="301"/>
    </location>
</feature>
<dbReference type="EMBL" id="JAEPRB010000260">
    <property type="protein sequence ID" value="KAG2217965.1"/>
    <property type="molecule type" value="Genomic_DNA"/>
</dbReference>
<feature type="non-terminal residue" evidence="4">
    <location>
        <position position="1"/>
    </location>
</feature>
<protein>
    <recommendedName>
        <fullName evidence="3">Retrotransposon gag domain-containing protein</fullName>
    </recommendedName>
</protein>
<dbReference type="SUPFAM" id="SSF50630">
    <property type="entry name" value="Acid proteases"/>
    <property type="match status" value="1"/>
</dbReference>
<feature type="domain" description="Retrotransposon gag" evidence="3">
    <location>
        <begin position="153"/>
        <end position="226"/>
    </location>
</feature>
<evidence type="ECO:0000313" key="4">
    <source>
        <dbReference type="EMBL" id="KAG2217965.1"/>
    </source>
</evidence>
<dbReference type="AlphaFoldDB" id="A0A8H7RWJ3"/>
<feature type="region of interest" description="Disordered" evidence="2">
    <location>
        <begin position="1"/>
        <end position="27"/>
    </location>
</feature>
<evidence type="ECO:0000259" key="3">
    <source>
        <dbReference type="Pfam" id="PF03732"/>
    </source>
</evidence>
<dbReference type="Proteomes" id="UP000646827">
    <property type="component" value="Unassembled WGS sequence"/>
</dbReference>
<keyword evidence="1" id="KW-0175">Coiled coil</keyword>
<sequence>MIEDATPWVPDSQDGLEQIHPSQLGPNSKPEAVIKYLRQQLIRCTSLITLATIRNNLDEVQALNNQRKDFQERLTIIEDIIKNEQSNQEVTTNQHHKTPVVPKDLPAFQLRGQHRHDKRRDSYDSAESFLDDFEVHLAAYELDIEENWRRLIPITCDANRRAWLLSTMKKQEITNWNSFRAEVEHYFTSPYTIFYRRHRIRTMKQSKNQSLREYSNKLQEYAVKYGIPNNQDLIPDKLEPVVQMVQSLAASETSSDNNSSSDSNSDSEEETDSDDERPQNKRRRTKINKSKGKGKAPMFPKRNACFLHPKSNHTRFDCEKVKEVLRMSHNNNNKNWQNNNNNKFGSRSFFGPSNKNYYNNSAGPSNVNLCHFCRRVPYVRGQECQEMLRARRSNINNNNNNNTVRSHMTHLSSQVEDILSVNDDELMETSSNNNKGTIKTDSLLQYNTHTQNTNHSLKYNRTKKNTDLPSAIFVPITLQDKQILAFLNTGCEKSSLSLEYIKNNKLSFTPFTYHGSVITSIEGLEGKRVGEVKNIPLKYGGKTVTHTFEALPLSENIIITIGMDLMPKLGISIHGLATSWDDNPHAHINNDTCYDVPPPNNSPA</sequence>
<keyword evidence="5" id="KW-1185">Reference proteome</keyword>
<feature type="compositionally biased region" description="Acidic residues" evidence="2">
    <location>
        <begin position="265"/>
        <end position="275"/>
    </location>
</feature>
<dbReference type="Gene3D" id="2.40.70.10">
    <property type="entry name" value="Acid Proteases"/>
    <property type="match status" value="1"/>
</dbReference>
<proteinExistence type="predicted"/>
<dbReference type="InterPro" id="IPR021109">
    <property type="entry name" value="Peptidase_aspartic_dom_sf"/>
</dbReference>
<name>A0A8H7RWJ3_9FUNG</name>
<dbReference type="PANTHER" id="PTHR23353">
    <property type="entry name" value="RAB-GAP/TBC-RELATED"/>
    <property type="match status" value="1"/>
</dbReference>
<organism evidence="4 5">
    <name type="scientific">Circinella minor</name>
    <dbReference type="NCBI Taxonomy" id="1195481"/>
    <lineage>
        <taxon>Eukaryota</taxon>
        <taxon>Fungi</taxon>
        <taxon>Fungi incertae sedis</taxon>
        <taxon>Mucoromycota</taxon>
        <taxon>Mucoromycotina</taxon>
        <taxon>Mucoromycetes</taxon>
        <taxon>Mucorales</taxon>
        <taxon>Lichtheimiaceae</taxon>
        <taxon>Circinella</taxon>
    </lineage>
</organism>
<reference evidence="4 5" key="1">
    <citation type="submission" date="2020-12" db="EMBL/GenBank/DDBJ databases">
        <title>Metabolic potential, ecology and presence of endohyphal bacteria is reflected in genomic diversity of Mucoromycotina.</title>
        <authorList>
            <person name="Muszewska A."/>
            <person name="Okrasinska A."/>
            <person name="Steczkiewicz K."/>
            <person name="Drgas O."/>
            <person name="Orlowska M."/>
            <person name="Perlinska-Lenart U."/>
            <person name="Aleksandrzak-Piekarczyk T."/>
            <person name="Szatraj K."/>
            <person name="Zielenkiewicz U."/>
            <person name="Pilsyk S."/>
            <person name="Malc E."/>
            <person name="Mieczkowski P."/>
            <person name="Kruszewska J.S."/>
            <person name="Biernat P."/>
            <person name="Pawlowska J."/>
        </authorList>
    </citation>
    <scope>NUCLEOTIDE SEQUENCE [LARGE SCALE GENOMIC DNA]</scope>
    <source>
        <strain evidence="4 5">CBS 142.35</strain>
    </source>
</reference>
<feature type="coiled-coil region" evidence="1">
    <location>
        <begin position="53"/>
        <end position="80"/>
    </location>
</feature>
<evidence type="ECO:0000313" key="5">
    <source>
        <dbReference type="Proteomes" id="UP000646827"/>
    </source>
</evidence>
<feature type="compositionally biased region" description="Low complexity" evidence="2">
    <location>
        <begin position="251"/>
        <end position="264"/>
    </location>
</feature>
<feature type="compositionally biased region" description="Basic residues" evidence="2">
    <location>
        <begin position="280"/>
        <end position="294"/>
    </location>
</feature>
<dbReference type="InterPro" id="IPR053019">
    <property type="entry name" value="GATA_zinc_finger"/>
</dbReference>